<accession>A0ABU4H4H2</accession>
<feature type="domain" description="HTH tetR-type" evidence="6">
    <location>
        <begin position="15"/>
        <end position="75"/>
    </location>
</feature>
<dbReference type="PANTHER" id="PTHR30055:SF148">
    <property type="entry name" value="TETR-FAMILY TRANSCRIPTIONAL REGULATOR"/>
    <property type="match status" value="1"/>
</dbReference>
<dbReference type="InterPro" id="IPR001647">
    <property type="entry name" value="HTH_TetR"/>
</dbReference>
<evidence type="ECO:0000256" key="2">
    <source>
        <dbReference type="ARBA" id="ARBA00023125"/>
    </source>
</evidence>
<feature type="region of interest" description="Disordered" evidence="5">
    <location>
        <begin position="197"/>
        <end position="228"/>
    </location>
</feature>
<protein>
    <submittedName>
        <fullName evidence="7">TetR/AcrR family transcriptional regulator</fullName>
    </submittedName>
</protein>
<dbReference type="Proteomes" id="UP001283109">
    <property type="component" value="Unassembled WGS sequence"/>
</dbReference>
<name>A0ABU4H4H2_9MICO</name>
<dbReference type="InterPro" id="IPR050109">
    <property type="entry name" value="HTH-type_TetR-like_transc_reg"/>
</dbReference>
<sequence>MQQIPDASKRRRSAAQVEAAAHAATIELLIAGGPAAVTMEAVAQRIGTSKPVLYRRWPDSAALTRDALLTRAKMLIPPPDTGSLRGDIRSVLTQWSASFATPAAALYPVIIGVMAHDSDFAEGFRSSVIAWRRDAMHDIFARAAQRGEVDGATPIDIVSELGQAVLWHRLLITGDPVDEAFVDRLLDEVILPLAGGSSAHAPDEDARHAEAASPGPRHEAPEKGRTTT</sequence>
<evidence type="ECO:0000256" key="1">
    <source>
        <dbReference type="ARBA" id="ARBA00023015"/>
    </source>
</evidence>
<dbReference type="EMBL" id="JAWQEV010000005">
    <property type="protein sequence ID" value="MDW4574236.1"/>
    <property type="molecule type" value="Genomic_DNA"/>
</dbReference>
<keyword evidence="2 4" id="KW-0238">DNA-binding</keyword>
<gene>
    <name evidence="7" type="ORF">R8Z58_15760</name>
</gene>
<feature type="DNA-binding region" description="H-T-H motif" evidence="4">
    <location>
        <begin position="38"/>
        <end position="57"/>
    </location>
</feature>
<dbReference type="PROSITE" id="PS50977">
    <property type="entry name" value="HTH_TETR_2"/>
    <property type="match status" value="1"/>
</dbReference>
<reference evidence="7 8" key="1">
    <citation type="submission" date="2023-11" db="EMBL/GenBank/DDBJ databases">
        <title>Draft genome sequence of Microbacterium arthrosphaerae JCM 30492.</title>
        <authorList>
            <person name="Zhang G."/>
            <person name="Ding Y."/>
        </authorList>
    </citation>
    <scope>NUCLEOTIDE SEQUENCE [LARGE SCALE GENOMIC DNA]</scope>
    <source>
        <strain evidence="7 8">JCM 30492</strain>
    </source>
</reference>
<dbReference type="Gene3D" id="1.10.357.10">
    <property type="entry name" value="Tetracycline Repressor, domain 2"/>
    <property type="match status" value="1"/>
</dbReference>
<dbReference type="PANTHER" id="PTHR30055">
    <property type="entry name" value="HTH-TYPE TRANSCRIPTIONAL REGULATOR RUTR"/>
    <property type="match status" value="1"/>
</dbReference>
<dbReference type="Pfam" id="PF16859">
    <property type="entry name" value="TetR_C_11"/>
    <property type="match status" value="1"/>
</dbReference>
<dbReference type="InterPro" id="IPR009057">
    <property type="entry name" value="Homeodomain-like_sf"/>
</dbReference>
<evidence type="ECO:0000313" key="7">
    <source>
        <dbReference type="EMBL" id="MDW4574236.1"/>
    </source>
</evidence>
<evidence type="ECO:0000256" key="5">
    <source>
        <dbReference type="SAM" id="MobiDB-lite"/>
    </source>
</evidence>
<dbReference type="RefSeq" id="WP_318354728.1">
    <property type="nucleotide sequence ID" value="NZ_JAWQEV010000005.1"/>
</dbReference>
<keyword evidence="1" id="KW-0805">Transcription regulation</keyword>
<dbReference type="InterPro" id="IPR011075">
    <property type="entry name" value="TetR_C"/>
</dbReference>
<comment type="caution">
    <text evidence="7">The sequence shown here is derived from an EMBL/GenBank/DDBJ whole genome shotgun (WGS) entry which is preliminary data.</text>
</comment>
<dbReference type="SUPFAM" id="SSF46689">
    <property type="entry name" value="Homeodomain-like"/>
    <property type="match status" value="1"/>
</dbReference>
<evidence type="ECO:0000256" key="4">
    <source>
        <dbReference type="PROSITE-ProRule" id="PRU00335"/>
    </source>
</evidence>
<feature type="compositionally biased region" description="Basic and acidic residues" evidence="5">
    <location>
        <begin position="201"/>
        <end position="228"/>
    </location>
</feature>
<proteinExistence type="predicted"/>
<evidence type="ECO:0000313" key="8">
    <source>
        <dbReference type="Proteomes" id="UP001283109"/>
    </source>
</evidence>
<dbReference type="SUPFAM" id="SSF48498">
    <property type="entry name" value="Tetracyclin repressor-like, C-terminal domain"/>
    <property type="match status" value="1"/>
</dbReference>
<evidence type="ECO:0000259" key="6">
    <source>
        <dbReference type="PROSITE" id="PS50977"/>
    </source>
</evidence>
<dbReference type="InterPro" id="IPR036271">
    <property type="entry name" value="Tet_transcr_reg_TetR-rel_C_sf"/>
</dbReference>
<organism evidence="7 8">
    <name type="scientific">Microbacterium arthrosphaerae</name>
    <dbReference type="NCBI Taxonomy" id="792652"/>
    <lineage>
        <taxon>Bacteria</taxon>
        <taxon>Bacillati</taxon>
        <taxon>Actinomycetota</taxon>
        <taxon>Actinomycetes</taxon>
        <taxon>Micrococcales</taxon>
        <taxon>Microbacteriaceae</taxon>
        <taxon>Microbacterium</taxon>
    </lineage>
</organism>
<keyword evidence="3" id="KW-0804">Transcription</keyword>
<evidence type="ECO:0000256" key="3">
    <source>
        <dbReference type="ARBA" id="ARBA00023163"/>
    </source>
</evidence>
<keyword evidence="8" id="KW-1185">Reference proteome</keyword>
<dbReference type="Pfam" id="PF00440">
    <property type="entry name" value="TetR_N"/>
    <property type="match status" value="1"/>
</dbReference>
<dbReference type="Gene3D" id="1.10.10.60">
    <property type="entry name" value="Homeodomain-like"/>
    <property type="match status" value="1"/>
</dbReference>